<feature type="domain" description="N-acetyltransferase" evidence="1">
    <location>
        <begin position="3"/>
        <end position="210"/>
    </location>
</feature>
<keyword evidence="2" id="KW-0012">Acyltransferase</keyword>
<gene>
    <name evidence="2" type="ORF">BU26DRAFT_418268</name>
</gene>
<evidence type="ECO:0000313" key="3">
    <source>
        <dbReference type="Proteomes" id="UP000800094"/>
    </source>
</evidence>
<dbReference type="OrthoDB" id="410198at2759"/>
<keyword evidence="3" id="KW-1185">Reference proteome</keyword>
<keyword evidence="2" id="KW-0808">Transferase</keyword>
<dbReference type="Proteomes" id="UP000800094">
    <property type="component" value="Unassembled WGS sequence"/>
</dbReference>
<dbReference type="PANTHER" id="PTHR42791:SF14">
    <property type="entry name" value="N-ACETYLTRANSFERASE DOMAIN-CONTAINING PROTEIN"/>
    <property type="match status" value="1"/>
</dbReference>
<dbReference type="AlphaFoldDB" id="A0A6A6ITA6"/>
<evidence type="ECO:0000313" key="2">
    <source>
        <dbReference type="EMBL" id="KAF2253765.1"/>
    </source>
</evidence>
<reference evidence="2" key="1">
    <citation type="journal article" date="2020" name="Stud. Mycol.">
        <title>101 Dothideomycetes genomes: a test case for predicting lifestyles and emergence of pathogens.</title>
        <authorList>
            <person name="Haridas S."/>
            <person name="Albert R."/>
            <person name="Binder M."/>
            <person name="Bloem J."/>
            <person name="Labutti K."/>
            <person name="Salamov A."/>
            <person name="Andreopoulos B."/>
            <person name="Baker S."/>
            <person name="Barry K."/>
            <person name="Bills G."/>
            <person name="Bluhm B."/>
            <person name="Cannon C."/>
            <person name="Castanera R."/>
            <person name="Culley D."/>
            <person name="Daum C."/>
            <person name="Ezra D."/>
            <person name="Gonzalez J."/>
            <person name="Henrissat B."/>
            <person name="Kuo A."/>
            <person name="Liang C."/>
            <person name="Lipzen A."/>
            <person name="Lutzoni F."/>
            <person name="Magnuson J."/>
            <person name="Mondo S."/>
            <person name="Nolan M."/>
            <person name="Ohm R."/>
            <person name="Pangilinan J."/>
            <person name="Park H.-J."/>
            <person name="Ramirez L."/>
            <person name="Alfaro M."/>
            <person name="Sun H."/>
            <person name="Tritt A."/>
            <person name="Yoshinaga Y."/>
            <person name="Zwiers L.-H."/>
            <person name="Turgeon B."/>
            <person name="Goodwin S."/>
            <person name="Spatafora J."/>
            <person name="Crous P."/>
            <person name="Grigoriev I."/>
        </authorList>
    </citation>
    <scope>NUCLEOTIDE SEQUENCE</scope>
    <source>
        <strain evidence="2">CBS 122368</strain>
    </source>
</reference>
<dbReference type="SUPFAM" id="SSF55729">
    <property type="entry name" value="Acyl-CoA N-acyltransferases (Nat)"/>
    <property type="match status" value="1"/>
</dbReference>
<name>A0A6A6ITA6_9PLEO</name>
<dbReference type="Gene3D" id="3.40.630.30">
    <property type="match status" value="1"/>
</dbReference>
<sequence>MAIVVQEASDADLRRACEIETAAYANNPSSPILFPGPFPPDSPDRRVNNLINMRKDDPSARYLKAVKDETGEMTAFAKWHIYDTPEAAELARERPINIGPGMNKEACEAFFGGMAMKKKEIMGTKRHLYLHMLHTDPKYQCCGAGSALLKWGMQKADELGLPVYLESSTEGHHFYQKHGFKDVDVLRIDFSQFGGGDVMHVAPLMIREPEKTT</sequence>
<dbReference type="GO" id="GO:0016747">
    <property type="term" value="F:acyltransferase activity, transferring groups other than amino-acyl groups"/>
    <property type="evidence" value="ECO:0007669"/>
    <property type="project" value="InterPro"/>
</dbReference>
<organism evidence="2 3">
    <name type="scientific">Trematosphaeria pertusa</name>
    <dbReference type="NCBI Taxonomy" id="390896"/>
    <lineage>
        <taxon>Eukaryota</taxon>
        <taxon>Fungi</taxon>
        <taxon>Dikarya</taxon>
        <taxon>Ascomycota</taxon>
        <taxon>Pezizomycotina</taxon>
        <taxon>Dothideomycetes</taxon>
        <taxon>Pleosporomycetidae</taxon>
        <taxon>Pleosporales</taxon>
        <taxon>Massarineae</taxon>
        <taxon>Trematosphaeriaceae</taxon>
        <taxon>Trematosphaeria</taxon>
    </lineage>
</organism>
<dbReference type="Pfam" id="PF00583">
    <property type="entry name" value="Acetyltransf_1"/>
    <property type="match status" value="1"/>
</dbReference>
<dbReference type="PANTHER" id="PTHR42791">
    <property type="entry name" value="GNAT FAMILY ACETYLTRANSFERASE"/>
    <property type="match status" value="1"/>
</dbReference>
<dbReference type="RefSeq" id="XP_033688769.1">
    <property type="nucleotide sequence ID" value="XM_033823243.1"/>
</dbReference>
<accession>A0A6A6ITA6</accession>
<proteinExistence type="predicted"/>
<dbReference type="CDD" id="cd04301">
    <property type="entry name" value="NAT_SF"/>
    <property type="match status" value="1"/>
</dbReference>
<protein>
    <submittedName>
        <fullName evidence="2">Acyl-CoA N-acyltransferase</fullName>
    </submittedName>
</protein>
<evidence type="ECO:0000259" key="1">
    <source>
        <dbReference type="PROSITE" id="PS51186"/>
    </source>
</evidence>
<dbReference type="EMBL" id="ML987191">
    <property type="protein sequence ID" value="KAF2253765.1"/>
    <property type="molecule type" value="Genomic_DNA"/>
</dbReference>
<dbReference type="PROSITE" id="PS51186">
    <property type="entry name" value="GNAT"/>
    <property type="match status" value="1"/>
</dbReference>
<dbReference type="InterPro" id="IPR000182">
    <property type="entry name" value="GNAT_dom"/>
</dbReference>
<dbReference type="InterPro" id="IPR016181">
    <property type="entry name" value="Acyl_CoA_acyltransferase"/>
</dbReference>
<dbReference type="GeneID" id="54576573"/>
<dbReference type="InterPro" id="IPR052523">
    <property type="entry name" value="Trichothecene_AcTrans"/>
</dbReference>